<sequence length="359" mass="40173">MRRAVSQAAALKRLVAYGHHDSSASMPDTSIRRPDADDPFARSFSTCYAGVVTFLAVVTEGSFARAADRLGVGRSSVSRHVQRLEDRLDARLFQRTTRSMSLTREGELFYENCRPGIEHLAQALEDMRELRSGPPSGHLRVGSTPGFGRKVIAPLLRDFHAQYPDITLDLLLNDRPADFSADRIDVAFRDGRMEDSAIVARRLIPMQMIVCASPSYAHRHGLPRHVDELARHRCINLCTASGRVTEWEFRIDGVTQQRQLAAHHTFNDIDLVVRAALDGLGIAQLPAYQVCDLLADGRLVSCLGQHAPDDGGHYLCYLSRKHLPTRIRVFIDYMIEQTRARDLQCLTTMTTIAPLETID</sequence>
<dbReference type="Gene3D" id="3.40.190.290">
    <property type="match status" value="1"/>
</dbReference>
<dbReference type="AlphaFoldDB" id="A0A0H2XYL4"/>
<dbReference type="SUPFAM" id="SSF46785">
    <property type="entry name" value="Winged helix' DNA-binding domain"/>
    <property type="match status" value="1"/>
</dbReference>
<dbReference type="SUPFAM" id="SSF53850">
    <property type="entry name" value="Periplasmic binding protein-like II"/>
    <property type="match status" value="1"/>
</dbReference>
<dbReference type="InterPro" id="IPR000847">
    <property type="entry name" value="LysR_HTH_N"/>
</dbReference>
<keyword evidence="4" id="KW-0804">Transcription</keyword>
<protein>
    <submittedName>
        <fullName evidence="6">Transcriptional regulator, LysR family</fullName>
    </submittedName>
</protein>
<comment type="similarity">
    <text evidence="1">Belongs to the LysR transcriptional regulatory family.</text>
</comment>
<feature type="domain" description="HTH lysR-type" evidence="5">
    <location>
        <begin position="52"/>
        <end position="103"/>
    </location>
</feature>
<dbReference type="GO" id="GO:0003700">
    <property type="term" value="F:DNA-binding transcription factor activity"/>
    <property type="evidence" value="ECO:0007669"/>
    <property type="project" value="InterPro"/>
</dbReference>
<dbReference type="FunFam" id="1.10.10.10:FF:000001">
    <property type="entry name" value="LysR family transcriptional regulator"/>
    <property type="match status" value="1"/>
</dbReference>
<dbReference type="InterPro" id="IPR036390">
    <property type="entry name" value="WH_DNA-bd_sf"/>
</dbReference>
<evidence type="ECO:0000256" key="3">
    <source>
        <dbReference type="ARBA" id="ARBA00023125"/>
    </source>
</evidence>
<dbReference type="CDD" id="cd08422">
    <property type="entry name" value="PBP2_CrgA_like"/>
    <property type="match status" value="1"/>
</dbReference>
<evidence type="ECO:0000259" key="5">
    <source>
        <dbReference type="PROSITE" id="PS50931"/>
    </source>
</evidence>
<dbReference type="HOGENOM" id="CLU_039613_16_1_4"/>
<accession>A0A0H2XYL4</accession>
<evidence type="ECO:0000256" key="1">
    <source>
        <dbReference type="ARBA" id="ARBA00009437"/>
    </source>
</evidence>
<keyword evidence="2" id="KW-0805">Transcription regulation</keyword>
<dbReference type="InterPro" id="IPR058163">
    <property type="entry name" value="LysR-type_TF_proteobact-type"/>
</dbReference>
<dbReference type="GO" id="GO:0003677">
    <property type="term" value="F:DNA binding"/>
    <property type="evidence" value="ECO:0007669"/>
    <property type="project" value="UniProtKB-KW"/>
</dbReference>
<evidence type="ECO:0000256" key="2">
    <source>
        <dbReference type="ARBA" id="ARBA00023015"/>
    </source>
</evidence>
<dbReference type="PROSITE" id="PS50931">
    <property type="entry name" value="HTH_LYSR"/>
    <property type="match status" value="1"/>
</dbReference>
<dbReference type="Pfam" id="PF03466">
    <property type="entry name" value="LysR_substrate"/>
    <property type="match status" value="1"/>
</dbReference>
<reference evidence="6" key="1">
    <citation type="submission" date="2006-05" db="EMBL/GenBank/DDBJ databases">
        <title>Complete sequence of chromosome 2 of Burkholderia cenocepacia AU 1054.</title>
        <authorList>
            <consortium name="US DOE Joint Genome Institute"/>
            <person name="Copeland A."/>
            <person name="Lucas S."/>
            <person name="Lapidus A."/>
            <person name="Barry K."/>
            <person name="Detter J.C."/>
            <person name="Glavina del Rio T."/>
            <person name="Hammon N."/>
            <person name="Israni S."/>
            <person name="Dalin E."/>
            <person name="Tice H."/>
            <person name="Pitluck S."/>
            <person name="Chain P."/>
            <person name="Malfatti S."/>
            <person name="Shin M."/>
            <person name="Vergez L."/>
            <person name="Schmutz J."/>
            <person name="Larimer F."/>
            <person name="Land M."/>
            <person name="Hauser L."/>
            <person name="Kyrpides N."/>
            <person name="Lykidis A."/>
            <person name="LiPuma J.J."/>
            <person name="Konstantinidis K."/>
            <person name="Tiedje J.M."/>
            <person name="Richardson P."/>
        </authorList>
    </citation>
    <scope>NUCLEOTIDE SEQUENCE [LARGE SCALE GENOMIC DNA]</scope>
    <source>
        <strain evidence="6">AU 1054</strain>
    </source>
</reference>
<dbReference type="PANTHER" id="PTHR30537:SF5">
    <property type="entry name" value="HTH-TYPE TRANSCRIPTIONAL ACTIVATOR TTDR-RELATED"/>
    <property type="match status" value="1"/>
</dbReference>
<keyword evidence="3" id="KW-0238">DNA-binding</keyword>
<dbReference type="PRINTS" id="PR00039">
    <property type="entry name" value="HTHLYSR"/>
</dbReference>
<dbReference type="EMBL" id="CP000379">
    <property type="protein sequence ID" value="ABF80130.1"/>
    <property type="molecule type" value="Genomic_DNA"/>
</dbReference>
<evidence type="ECO:0000313" key="6">
    <source>
        <dbReference type="EMBL" id="ABF80130.1"/>
    </source>
</evidence>
<dbReference type="Pfam" id="PF00126">
    <property type="entry name" value="HTH_1"/>
    <property type="match status" value="1"/>
</dbReference>
<dbReference type="PANTHER" id="PTHR30537">
    <property type="entry name" value="HTH-TYPE TRANSCRIPTIONAL REGULATOR"/>
    <property type="match status" value="1"/>
</dbReference>
<organism evidence="6">
    <name type="scientific">Burkholderia orbicola (strain AU 1054)</name>
    <dbReference type="NCBI Taxonomy" id="331271"/>
    <lineage>
        <taxon>Bacteria</taxon>
        <taxon>Pseudomonadati</taxon>
        <taxon>Pseudomonadota</taxon>
        <taxon>Betaproteobacteria</taxon>
        <taxon>Burkholderiales</taxon>
        <taxon>Burkholderiaceae</taxon>
        <taxon>Burkholderia</taxon>
        <taxon>Burkholderia cepacia complex</taxon>
        <taxon>Burkholderia orbicola</taxon>
    </lineage>
</organism>
<proteinExistence type="inferred from homology"/>
<name>A0A0H2XYL4_BURO1</name>
<dbReference type="Gene3D" id="1.10.10.10">
    <property type="entry name" value="Winged helix-like DNA-binding domain superfamily/Winged helix DNA-binding domain"/>
    <property type="match status" value="1"/>
</dbReference>
<dbReference type="InterPro" id="IPR036388">
    <property type="entry name" value="WH-like_DNA-bd_sf"/>
</dbReference>
<evidence type="ECO:0000256" key="4">
    <source>
        <dbReference type="ARBA" id="ARBA00023163"/>
    </source>
</evidence>
<dbReference type="InterPro" id="IPR005119">
    <property type="entry name" value="LysR_subst-bd"/>
</dbReference>
<gene>
    <name evidence="6" type="ordered locus">Bcen_5256</name>
</gene>